<reference evidence="1 2" key="1">
    <citation type="submission" date="2017-08" db="EMBL/GenBank/DDBJ databases">
        <title>Infants hospitalized years apart are colonized by the same room-sourced microbial strains.</title>
        <authorList>
            <person name="Brooks B."/>
            <person name="Olm M.R."/>
            <person name="Firek B.A."/>
            <person name="Baker R."/>
            <person name="Thomas B.C."/>
            <person name="Morowitz M.J."/>
            <person name="Banfield J.F."/>
        </authorList>
    </citation>
    <scope>NUCLEOTIDE SEQUENCE [LARGE SCALE GENOMIC DNA]</scope>
    <source>
        <strain evidence="1">S2_003_000_R2_14</strain>
    </source>
</reference>
<dbReference type="Proteomes" id="UP000249061">
    <property type="component" value="Unassembled WGS sequence"/>
</dbReference>
<accession>A0A2W5SY95</accession>
<comment type="caution">
    <text evidence="1">The sequence shown here is derived from an EMBL/GenBank/DDBJ whole genome shotgun (WGS) entry which is preliminary data.</text>
</comment>
<evidence type="ECO:0000313" key="2">
    <source>
        <dbReference type="Proteomes" id="UP000249061"/>
    </source>
</evidence>
<dbReference type="InterPro" id="IPR011447">
    <property type="entry name" value="DUF1552"/>
</dbReference>
<sequence length="458" mass="49755">MVVEPPPPTKCEPAKQEVTKLLRLSNHEYRAMVSDVLGVPVDPALFAQWTPVAEVYRFDTMSETRIDGQALQVQLATAEKLAQLVMSTPALTQHCPAVGSTETPVCNLKPAYTAIDDFADTQGRATHFSPSSGDPGVARCGKTLDQYIADVHPSSLRSLEIGGIYYHVHPLNDHPGYSNDYLNRISWQAADKFRSPIPNPAQLFEKLFGGQEGSAAQVDYLIKRKKSVLDTLHKDATRSSNRLSSTYRPVLQSYMETVREVEMGLSTGGFTCTPNLAKPTQDFSNPNANYVLRFQLMHQLLVLAMQCGLTNVATLMYGPGVSEYLSFNEALGGGSGHHAVAHHGGTQSSIDRLKQMNRVQTGLLADLLTKLKAANLLNETLVLYGSDMSDGNVHLTENLPMLLCGAGGDLRFGQEIVPSSRRPVADLHIEIAKSLGINWTSFGSSDAASSGQTLGVRT</sequence>
<dbReference type="Pfam" id="PF07586">
    <property type="entry name" value="HXXSHH"/>
    <property type="match status" value="1"/>
</dbReference>
<organism evidence="1 2">
    <name type="scientific">Archangium gephyra</name>
    <dbReference type="NCBI Taxonomy" id="48"/>
    <lineage>
        <taxon>Bacteria</taxon>
        <taxon>Pseudomonadati</taxon>
        <taxon>Myxococcota</taxon>
        <taxon>Myxococcia</taxon>
        <taxon>Myxococcales</taxon>
        <taxon>Cystobacterineae</taxon>
        <taxon>Archangiaceae</taxon>
        <taxon>Archangium</taxon>
    </lineage>
</organism>
<gene>
    <name evidence="1" type="ORF">DI536_24945</name>
</gene>
<evidence type="ECO:0008006" key="3">
    <source>
        <dbReference type="Google" id="ProtNLM"/>
    </source>
</evidence>
<dbReference type="EMBL" id="QFQP01000025">
    <property type="protein sequence ID" value="PZR08429.1"/>
    <property type="molecule type" value="Genomic_DNA"/>
</dbReference>
<protein>
    <recommendedName>
        <fullName evidence="3">DUF1552 domain-containing protein</fullName>
    </recommendedName>
</protein>
<dbReference type="AlphaFoldDB" id="A0A2W5SY95"/>
<proteinExistence type="predicted"/>
<evidence type="ECO:0000313" key="1">
    <source>
        <dbReference type="EMBL" id="PZR08429.1"/>
    </source>
</evidence>
<name>A0A2W5SY95_9BACT</name>